<dbReference type="OrthoDB" id="3643156at2759"/>
<proteinExistence type="predicted"/>
<dbReference type="EMBL" id="MJBS01000223">
    <property type="protein sequence ID" value="OHE90780.1"/>
    <property type="molecule type" value="Genomic_DNA"/>
</dbReference>
<keyword evidence="3" id="KW-1185">Reference proteome</keyword>
<dbReference type="RefSeq" id="XP_022467955.1">
    <property type="nucleotide sequence ID" value="XM_022625535.1"/>
</dbReference>
<dbReference type="GeneID" id="34567045"/>
<protein>
    <submittedName>
        <fullName evidence="2">Uncharacterized protein</fullName>
    </submittedName>
</protein>
<comment type="caution">
    <text evidence="2">The sequence shown here is derived from an EMBL/GenBank/DDBJ whole genome shotgun (WGS) entry which is preliminary data.</text>
</comment>
<reference evidence="2 3" key="1">
    <citation type="submission" date="2016-09" db="EMBL/GenBank/DDBJ databases">
        <authorList>
            <person name="Capua I."/>
            <person name="De Benedictis P."/>
            <person name="Joannis T."/>
            <person name="Lombin L.H."/>
            <person name="Cattoli G."/>
        </authorList>
    </citation>
    <scope>NUCLEOTIDE SEQUENCE [LARGE SCALE GENOMIC DNA]</scope>
    <source>
        <strain evidence="2 3">IMI 309357</strain>
    </source>
</reference>
<dbReference type="Proteomes" id="UP000176998">
    <property type="component" value="Unassembled WGS sequence"/>
</dbReference>
<gene>
    <name evidence="2" type="ORF">CORC01_13920</name>
</gene>
<evidence type="ECO:0000313" key="2">
    <source>
        <dbReference type="EMBL" id="OHE90780.1"/>
    </source>
</evidence>
<name>A0A1G4ANL7_9PEZI</name>
<evidence type="ECO:0000256" key="1">
    <source>
        <dbReference type="SAM" id="SignalP"/>
    </source>
</evidence>
<dbReference type="AlphaFoldDB" id="A0A1G4ANL7"/>
<feature type="signal peptide" evidence="1">
    <location>
        <begin position="1"/>
        <end position="21"/>
    </location>
</feature>
<accession>A0A1G4ANL7</accession>
<sequence>MRAHIYFILCSICGVLGKAWSVPGVAFSLNPDYGTAVIYYANGSFVEIGPFEGTQEYKTFLRSSKPSYTVPELAACRFVPPSLQGIFNICTPSAAVASAETLLRSLQSSVTSHLGTSFCYAELVLHNPSQEDGYQRDILQEALKRIGRRQAVRGVPVLPASSLAVHANLRFPTARTLMPQAALSIEYSRWGMNVALFCVDRLVLEEQRHEIVIFPVESQTAGAQDGSRDNGARLEEAGEALRRISKPPLGSCSVIGDMPDKIQVLILHGDSVRDSGFMDLLKGLFGRKLVAEAYDFDPLFASAVGGAVASHDNMDQAYFNEPAAFGCRWPSKLYREQNQEL</sequence>
<keyword evidence="1" id="KW-0732">Signal</keyword>
<organism evidence="2 3">
    <name type="scientific">Colletotrichum orchidophilum</name>
    <dbReference type="NCBI Taxonomy" id="1209926"/>
    <lineage>
        <taxon>Eukaryota</taxon>
        <taxon>Fungi</taxon>
        <taxon>Dikarya</taxon>
        <taxon>Ascomycota</taxon>
        <taxon>Pezizomycotina</taxon>
        <taxon>Sordariomycetes</taxon>
        <taxon>Hypocreomycetidae</taxon>
        <taxon>Glomerellales</taxon>
        <taxon>Glomerellaceae</taxon>
        <taxon>Colletotrichum</taxon>
    </lineage>
</organism>
<evidence type="ECO:0000313" key="3">
    <source>
        <dbReference type="Proteomes" id="UP000176998"/>
    </source>
</evidence>
<feature type="chain" id="PRO_5009601936" evidence="1">
    <location>
        <begin position="22"/>
        <end position="341"/>
    </location>
</feature>